<feature type="compositionally biased region" description="Basic and acidic residues" evidence="1">
    <location>
        <begin position="18"/>
        <end position="29"/>
    </location>
</feature>
<dbReference type="AlphaFoldDB" id="A0A9J5Y9B5"/>
<sequence>MVPLVASLSGKKRQQHQLHVESSDGEHRQQPAPASNIRKCRRHPGENNDAVPNGQQSMPPHSLFFDQWDWIQIQEVACSKVRSILTPLTVQLALQRILPFPCIKQYTVVILMSQASRIKRLKSLMQSVPKSYSRDAKDSLMKFSYISSSSIMI</sequence>
<evidence type="ECO:0000313" key="2">
    <source>
        <dbReference type="EMBL" id="KAG5595884.1"/>
    </source>
</evidence>
<dbReference type="OrthoDB" id="1737330at2759"/>
<keyword evidence="3" id="KW-1185">Reference proteome</keyword>
<accession>A0A9J5Y9B5</accession>
<name>A0A9J5Y9B5_SOLCO</name>
<gene>
    <name evidence="2" type="ORF">H5410_037116</name>
</gene>
<organism evidence="2 3">
    <name type="scientific">Solanum commersonii</name>
    <name type="common">Commerson's wild potato</name>
    <name type="synonym">Commerson's nightshade</name>
    <dbReference type="NCBI Taxonomy" id="4109"/>
    <lineage>
        <taxon>Eukaryota</taxon>
        <taxon>Viridiplantae</taxon>
        <taxon>Streptophyta</taxon>
        <taxon>Embryophyta</taxon>
        <taxon>Tracheophyta</taxon>
        <taxon>Spermatophyta</taxon>
        <taxon>Magnoliopsida</taxon>
        <taxon>eudicotyledons</taxon>
        <taxon>Gunneridae</taxon>
        <taxon>Pentapetalae</taxon>
        <taxon>asterids</taxon>
        <taxon>lamiids</taxon>
        <taxon>Solanales</taxon>
        <taxon>Solanaceae</taxon>
        <taxon>Solanoideae</taxon>
        <taxon>Solaneae</taxon>
        <taxon>Solanum</taxon>
    </lineage>
</organism>
<dbReference type="EMBL" id="JACXVP010000007">
    <property type="protein sequence ID" value="KAG5595884.1"/>
    <property type="molecule type" value="Genomic_DNA"/>
</dbReference>
<feature type="region of interest" description="Disordered" evidence="1">
    <location>
        <begin position="1"/>
        <end position="56"/>
    </location>
</feature>
<protein>
    <submittedName>
        <fullName evidence="2">Uncharacterized protein</fullName>
    </submittedName>
</protein>
<proteinExistence type="predicted"/>
<evidence type="ECO:0000313" key="3">
    <source>
        <dbReference type="Proteomes" id="UP000824120"/>
    </source>
</evidence>
<dbReference type="Proteomes" id="UP000824120">
    <property type="component" value="Chromosome 7"/>
</dbReference>
<comment type="caution">
    <text evidence="2">The sequence shown here is derived from an EMBL/GenBank/DDBJ whole genome shotgun (WGS) entry which is preliminary data.</text>
</comment>
<evidence type="ECO:0000256" key="1">
    <source>
        <dbReference type="SAM" id="MobiDB-lite"/>
    </source>
</evidence>
<reference evidence="2 3" key="1">
    <citation type="submission" date="2020-09" db="EMBL/GenBank/DDBJ databases">
        <title>De no assembly of potato wild relative species, Solanum commersonii.</title>
        <authorList>
            <person name="Cho K."/>
        </authorList>
    </citation>
    <scope>NUCLEOTIDE SEQUENCE [LARGE SCALE GENOMIC DNA]</scope>
    <source>
        <strain evidence="2">LZ3.2</strain>
        <tissue evidence="2">Leaf</tissue>
    </source>
</reference>